<dbReference type="EMBL" id="JMSN01000006">
    <property type="protein sequence ID" value="KDN52897.1"/>
    <property type="molecule type" value="Genomic_DNA"/>
</dbReference>
<dbReference type="GeneID" id="25265850"/>
<dbReference type="AlphaFoldDB" id="A0A066WG20"/>
<keyword evidence="2" id="KW-1185">Reference proteome</keyword>
<reference evidence="1 2" key="1">
    <citation type="submission" date="2014-05" db="EMBL/GenBank/DDBJ databases">
        <title>Draft genome sequence of a rare smut relative, Tilletiaria anomala UBC 951.</title>
        <authorList>
            <consortium name="DOE Joint Genome Institute"/>
            <person name="Toome M."/>
            <person name="Kuo A."/>
            <person name="Henrissat B."/>
            <person name="Lipzen A."/>
            <person name="Tritt A."/>
            <person name="Yoshinaga Y."/>
            <person name="Zane M."/>
            <person name="Barry K."/>
            <person name="Grigoriev I.V."/>
            <person name="Spatafora J.W."/>
            <person name="Aimea M.C."/>
        </authorList>
    </citation>
    <scope>NUCLEOTIDE SEQUENCE [LARGE SCALE GENOMIC DNA]</scope>
    <source>
        <strain evidence="1 2">UBC 951</strain>
    </source>
</reference>
<name>A0A066WG20_TILAU</name>
<dbReference type="Proteomes" id="UP000027361">
    <property type="component" value="Unassembled WGS sequence"/>
</dbReference>
<proteinExistence type="predicted"/>
<dbReference type="InParanoid" id="A0A066WG20"/>
<sequence length="235" mass="25977">MSRSCLTLDPQDGTQPDVERCDVTEDLNDILPLCTALVPAERPTYVDKAEAKAEACSGTSTDCAKITEWTRETPAHALLDLSSQIGGKVRWPVKVVQWSRIQQAGDLSSSPSIEAQLEVLSALARYFAHLDALRSTQVDAIDDDNDAVNEASEELNCSCSLRFTLNPKRLAQYYEQPLSAKFARRVAQNLLELNEQISRKAKHVVAGLKAYFTKEETSKGRSVAVPNPETYFAFP</sequence>
<evidence type="ECO:0000313" key="1">
    <source>
        <dbReference type="EMBL" id="KDN52897.1"/>
    </source>
</evidence>
<accession>A0A066WG20</accession>
<protein>
    <submittedName>
        <fullName evidence="1">Uncharacterized protein</fullName>
    </submittedName>
</protein>
<comment type="caution">
    <text evidence="1">The sequence shown here is derived from an EMBL/GenBank/DDBJ whole genome shotgun (WGS) entry which is preliminary data.</text>
</comment>
<dbReference type="RefSeq" id="XP_013245736.1">
    <property type="nucleotide sequence ID" value="XM_013390282.1"/>
</dbReference>
<organism evidence="1 2">
    <name type="scientific">Tilletiaria anomala (strain ATCC 24038 / CBS 436.72 / UBC 951)</name>
    <dbReference type="NCBI Taxonomy" id="1037660"/>
    <lineage>
        <taxon>Eukaryota</taxon>
        <taxon>Fungi</taxon>
        <taxon>Dikarya</taxon>
        <taxon>Basidiomycota</taxon>
        <taxon>Ustilaginomycotina</taxon>
        <taxon>Exobasidiomycetes</taxon>
        <taxon>Georgefischeriales</taxon>
        <taxon>Tilletiariaceae</taxon>
        <taxon>Tilletiaria</taxon>
    </lineage>
</organism>
<gene>
    <name evidence="1" type="ORF">K437DRAFT_266335</name>
</gene>
<dbReference type="HOGENOM" id="CLU_1180917_0_0_1"/>
<evidence type="ECO:0000313" key="2">
    <source>
        <dbReference type="Proteomes" id="UP000027361"/>
    </source>
</evidence>